<dbReference type="AlphaFoldDB" id="A0A7W6GA57"/>
<dbReference type="EMBL" id="JACIDW010000002">
    <property type="protein sequence ID" value="MBB3963580.1"/>
    <property type="molecule type" value="Genomic_DNA"/>
</dbReference>
<gene>
    <name evidence="1" type="ORF">GGQ67_001205</name>
</gene>
<dbReference type="Pfam" id="PF07704">
    <property type="entry name" value="PSK_trans_fac"/>
    <property type="match status" value="1"/>
</dbReference>
<comment type="caution">
    <text evidence="1">The sequence shown here is derived from an EMBL/GenBank/DDBJ whole genome shotgun (WGS) entry which is preliminary data.</text>
</comment>
<sequence length="80" mass="9036">MALYIRDEDVDRLAAEIQELTKAPTKTEAVRRALENELARARKTVPIEARLAKAKAIADAMGKGDPDFDMKRFTDEMWGD</sequence>
<dbReference type="InterPro" id="IPR011660">
    <property type="entry name" value="VapB-like"/>
</dbReference>
<organism evidence="1 2">
    <name type="scientific">Rhizobium metallidurans</name>
    <dbReference type="NCBI Taxonomy" id="1265931"/>
    <lineage>
        <taxon>Bacteria</taxon>
        <taxon>Pseudomonadati</taxon>
        <taxon>Pseudomonadota</taxon>
        <taxon>Alphaproteobacteria</taxon>
        <taxon>Hyphomicrobiales</taxon>
        <taxon>Rhizobiaceae</taxon>
        <taxon>Rhizobium/Agrobacterium group</taxon>
        <taxon>Rhizobium</taxon>
    </lineage>
</organism>
<keyword evidence="2" id="KW-1185">Reference proteome</keyword>
<dbReference type="Proteomes" id="UP000582090">
    <property type="component" value="Unassembled WGS sequence"/>
</dbReference>
<evidence type="ECO:0000313" key="1">
    <source>
        <dbReference type="EMBL" id="MBB3963580.1"/>
    </source>
</evidence>
<accession>A0A7W6GA57</accession>
<protein>
    <submittedName>
        <fullName evidence="1">Antitoxin VapB</fullName>
    </submittedName>
</protein>
<reference evidence="1 2" key="1">
    <citation type="submission" date="2020-08" db="EMBL/GenBank/DDBJ databases">
        <title>Genomic Encyclopedia of Type Strains, Phase IV (KMG-IV): sequencing the most valuable type-strain genomes for metagenomic binning, comparative biology and taxonomic classification.</title>
        <authorList>
            <person name="Goeker M."/>
        </authorList>
    </citation>
    <scope>NUCLEOTIDE SEQUENCE [LARGE SCALE GENOMIC DNA]</scope>
    <source>
        <strain evidence="1 2">DSM 26575</strain>
    </source>
</reference>
<name>A0A7W6GA57_9HYPH</name>
<proteinExistence type="predicted"/>
<dbReference type="RefSeq" id="WP_183899274.1">
    <property type="nucleotide sequence ID" value="NZ_JACIDW010000002.1"/>
</dbReference>
<evidence type="ECO:0000313" key="2">
    <source>
        <dbReference type="Proteomes" id="UP000582090"/>
    </source>
</evidence>